<keyword evidence="2" id="KW-0732">Signal</keyword>
<gene>
    <name evidence="3" type="ORF">JEU22_04655</name>
</gene>
<feature type="compositionally biased region" description="Gly residues" evidence="1">
    <location>
        <begin position="192"/>
        <end position="202"/>
    </location>
</feature>
<reference evidence="3" key="1">
    <citation type="submission" date="2020-12" db="EMBL/GenBank/DDBJ databases">
        <title>Enhanced detection system for hospital associated transmission using whole genome sequencing surveillance.</title>
        <authorList>
            <person name="Harrison L.H."/>
            <person name="Van Tyne D."/>
            <person name="Marsh J.W."/>
            <person name="Griffith M.P."/>
            <person name="Snyder D.J."/>
            <person name="Cooper V.S."/>
            <person name="Mustapha M."/>
        </authorList>
    </citation>
    <scope>NUCLEOTIDE SEQUENCE</scope>
    <source>
        <strain evidence="3">PSB00042</strain>
    </source>
</reference>
<dbReference type="RefSeq" id="WP_198746809.1">
    <property type="nucleotide sequence ID" value="NZ_JAEHTE010000002.1"/>
</dbReference>
<evidence type="ECO:0000256" key="1">
    <source>
        <dbReference type="SAM" id="MobiDB-lite"/>
    </source>
</evidence>
<sequence length="218" mass="24142">MKFNSVNCGLGLLVFGCIATAAHDAYVEKLTREVTTYPGYTNVIWKGNALDSIIHHEGYLVPGKARVSKDARVIEVKDGRQGSLFSTVGQRLIAKDGVRVDPWFRYDYKVLEAKLLIDRFSPSWGYEHFYKIIEECAQSLVSEHESTSFLQPKDNNSLGADLEKKVNESLAIKGVPITVSNMRLQKPFPPIGGSGHGSGGFGLKKNGMLRTHRSPMGR</sequence>
<organism evidence="3 4">
    <name type="scientific">Pseudomonas putida</name>
    <name type="common">Arthrobacter siderocapsulatus</name>
    <dbReference type="NCBI Taxonomy" id="303"/>
    <lineage>
        <taxon>Bacteria</taxon>
        <taxon>Pseudomonadati</taxon>
        <taxon>Pseudomonadota</taxon>
        <taxon>Gammaproteobacteria</taxon>
        <taxon>Pseudomonadales</taxon>
        <taxon>Pseudomonadaceae</taxon>
        <taxon>Pseudomonas</taxon>
    </lineage>
</organism>
<evidence type="ECO:0000313" key="3">
    <source>
        <dbReference type="EMBL" id="MBI6883195.1"/>
    </source>
</evidence>
<feature type="region of interest" description="Disordered" evidence="1">
    <location>
        <begin position="190"/>
        <end position="218"/>
    </location>
</feature>
<dbReference type="Proteomes" id="UP000637061">
    <property type="component" value="Unassembled WGS sequence"/>
</dbReference>
<evidence type="ECO:0000256" key="2">
    <source>
        <dbReference type="SAM" id="SignalP"/>
    </source>
</evidence>
<name>A0A8I1JK85_PSEPU</name>
<evidence type="ECO:0000313" key="4">
    <source>
        <dbReference type="Proteomes" id="UP000637061"/>
    </source>
</evidence>
<dbReference type="PROSITE" id="PS51257">
    <property type="entry name" value="PROKAR_LIPOPROTEIN"/>
    <property type="match status" value="1"/>
</dbReference>
<feature type="signal peptide" evidence="2">
    <location>
        <begin position="1"/>
        <end position="21"/>
    </location>
</feature>
<dbReference type="EMBL" id="JAEHTE010000002">
    <property type="protein sequence ID" value="MBI6883195.1"/>
    <property type="molecule type" value="Genomic_DNA"/>
</dbReference>
<proteinExistence type="predicted"/>
<accession>A0A8I1JK85</accession>
<feature type="chain" id="PRO_5034396675" evidence="2">
    <location>
        <begin position="22"/>
        <end position="218"/>
    </location>
</feature>
<dbReference type="AlphaFoldDB" id="A0A8I1JK85"/>
<protein>
    <submittedName>
        <fullName evidence="3">Uncharacterized protein</fullName>
    </submittedName>
</protein>
<comment type="caution">
    <text evidence="3">The sequence shown here is derived from an EMBL/GenBank/DDBJ whole genome shotgun (WGS) entry which is preliminary data.</text>
</comment>